<name>A0A1G7TY82_9HYPH</name>
<dbReference type="STRING" id="440168.SAMN04487974_102425"/>
<accession>A0A1G7TY82</accession>
<keyword evidence="1 5" id="KW-0808">Transferase</keyword>
<evidence type="ECO:0000313" key="6">
    <source>
        <dbReference type="Proteomes" id="UP000199495"/>
    </source>
</evidence>
<organism evidence="5 6">
    <name type="scientific">Pelagibacterium luteolum</name>
    <dbReference type="NCBI Taxonomy" id="440168"/>
    <lineage>
        <taxon>Bacteria</taxon>
        <taxon>Pseudomonadati</taxon>
        <taxon>Pseudomonadota</taxon>
        <taxon>Alphaproteobacteria</taxon>
        <taxon>Hyphomicrobiales</taxon>
        <taxon>Devosiaceae</taxon>
        <taxon>Pelagibacterium</taxon>
    </lineage>
</organism>
<dbReference type="InterPro" id="IPR051531">
    <property type="entry name" value="N-acetyltransferase"/>
</dbReference>
<dbReference type="AlphaFoldDB" id="A0A1G7TY82"/>
<keyword evidence="6" id="KW-1185">Reference proteome</keyword>
<dbReference type="GO" id="GO:0005737">
    <property type="term" value="C:cytoplasm"/>
    <property type="evidence" value="ECO:0007669"/>
    <property type="project" value="TreeGrafter"/>
</dbReference>
<proteinExistence type="inferred from homology"/>
<sequence length="198" mass="22681">MFSLAVIRPQTPVLRGDGLVLRTPQQNDYAAWRELRSQSRSFLVPFEPRWSEADLNLRNFTARVRRNRREALEGTEYALFIFQSDRGRDFLVGGMTLSNVRRRAFQNVTLGYWMGAEYAGKGIMTRAVALVLPFVFDTLGLHRIEAACLPDNLASRRVLVSNGFCEIGIAEHYLQINGEWRDHMLFALTREHYEGLAG</sequence>
<evidence type="ECO:0000259" key="4">
    <source>
        <dbReference type="PROSITE" id="PS51186"/>
    </source>
</evidence>
<dbReference type="RefSeq" id="WP_090593385.1">
    <property type="nucleotide sequence ID" value="NZ_FNCS01000002.1"/>
</dbReference>
<evidence type="ECO:0000256" key="2">
    <source>
        <dbReference type="ARBA" id="ARBA00023315"/>
    </source>
</evidence>
<comment type="similarity">
    <text evidence="3">Belongs to the acetyltransferase family. RimJ subfamily.</text>
</comment>
<gene>
    <name evidence="5" type="ORF">SAMN04487974_102425</name>
</gene>
<protein>
    <submittedName>
        <fullName evidence="5">Ribosomal-protein-alanine N-acetyltransferase</fullName>
    </submittedName>
</protein>
<dbReference type="Gene3D" id="3.40.630.30">
    <property type="match status" value="1"/>
</dbReference>
<dbReference type="PROSITE" id="PS51186">
    <property type="entry name" value="GNAT"/>
    <property type="match status" value="1"/>
</dbReference>
<dbReference type="EMBL" id="FNCS01000002">
    <property type="protein sequence ID" value="SDG40272.1"/>
    <property type="molecule type" value="Genomic_DNA"/>
</dbReference>
<reference evidence="5 6" key="1">
    <citation type="submission" date="2016-10" db="EMBL/GenBank/DDBJ databases">
        <authorList>
            <person name="de Groot N.N."/>
        </authorList>
    </citation>
    <scope>NUCLEOTIDE SEQUENCE [LARGE SCALE GENOMIC DNA]</scope>
    <source>
        <strain evidence="5 6">CGMCC 1.10267</strain>
    </source>
</reference>
<keyword evidence="2" id="KW-0012">Acyltransferase</keyword>
<dbReference type="Proteomes" id="UP000199495">
    <property type="component" value="Unassembled WGS sequence"/>
</dbReference>
<dbReference type="GO" id="GO:0008999">
    <property type="term" value="F:protein-N-terminal-alanine acetyltransferase activity"/>
    <property type="evidence" value="ECO:0007669"/>
    <property type="project" value="TreeGrafter"/>
</dbReference>
<dbReference type="OrthoDB" id="9801669at2"/>
<evidence type="ECO:0000313" key="5">
    <source>
        <dbReference type="EMBL" id="SDG40272.1"/>
    </source>
</evidence>
<dbReference type="SUPFAM" id="SSF55729">
    <property type="entry name" value="Acyl-CoA N-acyltransferases (Nat)"/>
    <property type="match status" value="1"/>
</dbReference>
<evidence type="ECO:0000256" key="1">
    <source>
        <dbReference type="ARBA" id="ARBA00022679"/>
    </source>
</evidence>
<feature type="domain" description="N-acetyltransferase" evidence="4">
    <location>
        <begin position="19"/>
        <end position="191"/>
    </location>
</feature>
<dbReference type="InterPro" id="IPR000182">
    <property type="entry name" value="GNAT_dom"/>
</dbReference>
<dbReference type="PANTHER" id="PTHR43792">
    <property type="entry name" value="GNAT FAMILY, PUTATIVE (AFU_ORTHOLOGUE AFUA_3G00765)-RELATED-RELATED"/>
    <property type="match status" value="1"/>
</dbReference>
<dbReference type="InterPro" id="IPR016181">
    <property type="entry name" value="Acyl_CoA_acyltransferase"/>
</dbReference>
<evidence type="ECO:0000256" key="3">
    <source>
        <dbReference type="ARBA" id="ARBA00038502"/>
    </source>
</evidence>
<dbReference type="PANTHER" id="PTHR43792:SF8">
    <property type="entry name" value="[RIBOSOMAL PROTEIN US5]-ALANINE N-ACETYLTRANSFERASE"/>
    <property type="match status" value="1"/>
</dbReference>
<dbReference type="Pfam" id="PF13302">
    <property type="entry name" value="Acetyltransf_3"/>
    <property type="match status" value="1"/>
</dbReference>